<feature type="transmembrane region" description="Helical" evidence="1">
    <location>
        <begin position="118"/>
        <end position="138"/>
    </location>
</feature>
<organism evidence="2 3">
    <name type="scientific">Parashewanella spongiae</name>
    <dbReference type="NCBI Taxonomy" id="342950"/>
    <lineage>
        <taxon>Bacteria</taxon>
        <taxon>Pseudomonadati</taxon>
        <taxon>Pseudomonadota</taxon>
        <taxon>Gammaproteobacteria</taxon>
        <taxon>Alteromonadales</taxon>
        <taxon>Shewanellaceae</taxon>
        <taxon>Parashewanella</taxon>
    </lineage>
</organism>
<protein>
    <recommendedName>
        <fullName evidence="4">Polysaccharide biosynthesis protein C-terminal domain-containing protein</fullName>
    </recommendedName>
</protein>
<name>A0A3A6TVB6_9GAMM</name>
<feature type="transmembrane region" description="Helical" evidence="1">
    <location>
        <begin position="150"/>
        <end position="170"/>
    </location>
</feature>
<feature type="transmembrane region" description="Helical" evidence="1">
    <location>
        <begin position="289"/>
        <end position="308"/>
    </location>
</feature>
<feature type="transmembrane region" description="Helical" evidence="1">
    <location>
        <begin position="83"/>
        <end position="106"/>
    </location>
</feature>
<feature type="transmembrane region" description="Helical" evidence="1">
    <location>
        <begin position="443"/>
        <end position="461"/>
    </location>
</feature>
<feature type="transmembrane region" description="Helical" evidence="1">
    <location>
        <begin position="359"/>
        <end position="375"/>
    </location>
</feature>
<keyword evidence="1" id="KW-0472">Membrane</keyword>
<dbReference type="EMBL" id="QYYH01000028">
    <property type="protein sequence ID" value="RJY18233.1"/>
    <property type="molecule type" value="Genomic_DNA"/>
</dbReference>
<keyword evidence="1" id="KW-0812">Transmembrane</keyword>
<feature type="transmembrane region" description="Helical" evidence="1">
    <location>
        <begin position="328"/>
        <end position="352"/>
    </location>
</feature>
<feature type="transmembrane region" description="Helical" evidence="1">
    <location>
        <begin position="216"/>
        <end position="239"/>
    </location>
</feature>
<dbReference type="RefSeq" id="WP_121852787.1">
    <property type="nucleotide sequence ID" value="NZ_CP037952.1"/>
</dbReference>
<evidence type="ECO:0000256" key="1">
    <source>
        <dbReference type="SAM" id="Phobius"/>
    </source>
</evidence>
<evidence type="ECO:0008006" key="4">
    <source>
        <dbReference type="Google" id="ProtNLM"/>
    </source>
</evidence>
<evidence type="ECO:0000313" key="3">
    <source>
        <dbReference type="Proteomes" id="UP000273022"/>
    </source>
</evidence>
<keyword evidence="3" id="KW-1185">Reference proteome</keyword>
<proteinExistence type="predicted"/>
<accession>A0A3A6TVB6</accession>
<dbReference type="AlphaFoldDB" id="A0A3A6TVB6"/>
<sequence length="483" mass="55980">MNFKFFTLTKNPFFYQALAIFFAVIKGLVSIKLLILMGNESYVVVTQILVFSVILYQLSILSFDGPFVKSSINNTHSYIYSNALNYVTYSSIFIFILIGTLFPNIYLSKLWGGSIEPFFVYFFVIYSVIYTLSCRNLIYFQSKNKLTHYSVYQLLQYIGQLLSVVIGFYFNSVIMVLSVMITFEFSLLIFGARFSKQFFWVYFEMQSYYWLRSNTYMALALVFSVLSIWAINNIGRLIIPNMGDLNQLAMYGVSMSIALLGGIFINPFCSLLFPVLAKKESFEQNKNNTFIGLLLVTITTYCCSYFILLFSPELQSLIAKPELYPSFFFYSLSALSLVLLGSSRIYSLYFIVNDRLSNATRIFIVNAVVTLFLSVCLFRPWGIIAIPFSMLMGIFISQLFFYKEINELICINKYVKQKMATFFVLMFFLITIGFPVYADAISFGSRVMIYFSTLIIFYFMFKKLFFLDKLVCDFKVLFLRSEN</sequence>
<feature type="transmembrane region" description="Helical" evidence="1">
    <location>
        <begin position="381"/>
        <end position="400"/>
    </location>
</feature>
<gene>
    <name evidence="2" type="ORF">D5R81_06200</name>
</gene>
<feature type="transmembrane region" description="Helical" evidence="1">
    <location>
        <begin position="420"/>
        <end position="437"/>
    </location>
</feature>
<dbReference type="Proteomes" id="UP000273022">
    <property type="component" value="Unassembled WGS sequence"/>
</dbReference>
<feature type="transmembrane region" description="Helical" evidence="1">
    <location>
        <begin position="251"/>
        <end position="277"/>
    </location>
</feature>
<keyword evidence="1" id="KW-1133">Transmembrane helix</keyword>
<feature type="transmembrane region" description="Helical" evidence="1">
    <location>
        <begin position="12"/>
        <end position="35"/>
    </location>
</feature>
<evidence type="ECO:0000313" key="2">
    <source>
        <dbReference type="EMBL" id="RJY18233.1"/>
    </source>
</evidence>
<feature type="transmembrane region" description="Helical" evidence="1">
    <location>
        <begin position="41"/>
        <end position="63"/>
    </location>
</feature>
<reference evidence="2 3" key="1">
    <citation type="submission" date="2018-09" db="EMBL/GenBank/DDBJ databases">
        <title>Phylogeny of the Shewanellaceae, and recommendation for two new genera, Pseudoshewanella and Parashewanella.</title>
        <authorList>
            <person name="Wang G."/>
        </authorList>
    </citation>
    <scope>NUCLEOTIDE SEQUENCE [LARGE SCALE GENOMIC DNA]</scope>
    <source>
        <strain evidence="2 3">KCTC 22492</strain>
    </source>
</reference>
<feature type="transmembrane region" description="Helical" evidence="1">
    <location>
        <begin position="176"/>
        <end position="195"/>
    </location>
</feature>
<comment type="caution">
    <text evidence="2">The sequence shown here is derived from an EMBL/GenBank/DDBJ whole genome shotgun (WGS) entry which is preliminary data.</text>
</comment>